<feature type="compositionally biased region" description="Acidic residues" evidence="1">
    <location>
        <begin position="96"/>
        <end position="111"/>
    </location>
</feature>
<keyword evidence="5" id="KW-1185">Reference proteome</keyword>
<dbReference type="AlphaFoldDB" id="X6LAZ1"/>
<keyword evidence="2" id="KW-1133">Transmembrane helix</keyword>
<evidence type="ECO:0000313" key="5">
    <source>
        <dbReference type="Proteomes" id="UP000023152"/>
    </source>
</evidence>
<feature type="compositionally biased region" description="Basic and acidic residues" evidence="1">
    <location>
        <begin position="85"/>
        <end position="95"/>
    </location>
</feature>
<feature type="non-terminal residue" evidence="3">
    <location>
        <position position="1"/>
    </location>
</feature>
<evidence type="ECO:0000313" key="4">
    <source>
        <dbReference type="EMBL" id="ETO02249.1"/>
    </source>
</evidence>
<name>X6LAZ1_RETFI</name>
<dbReference type="EMBL" id="ASPP01045974">
    <property type="protein sequence ID" value="ETN98708.1"/>
    <property type="molecule type" value="Genomic_DNA"/>
</dbReference>
<keyword evidence="2" id="KW-0472">Membrane</keyword>
<evidence type="ECO:0000256" key="1">
    <source>
        <dbReference type="SAM" id="MobiDB-lite"/>
    </source>
</evidence>
<proteinExistence type="predicted"/>
<feature type="region of interest" description="Disordered" evidence="1">
    <location>
        <begin position="78"/>
        <end position="126"/>
    </location>
</feature>
<sequence>EKEKKKKKKKKYVHIICVYATWTEFINYCSLLIHPLLLEFHFKCAMEQLGAKVDIHDGPLPAVHTECSESVLVPVHLNSPKRSQRREQLYDSESEKGEEEDEEDDDEEIFSDTESGRDDPPLPQRRRKFIGIWQPKVKVTPQDIFSFQ</sequence>
<keyword evidence="2" id="KW-0812">Transmembrane</keyword>
<evidence type="ECO:0000256" key="2">
    <source>
        <dbReference type="SAM" id="Phobius"/>
    </source>
</evidence>
<reference evidence="3" key="2">
    <citation type="submission" date="2013-05" db="EMBL/GenBank/DDBJ databases">
        <authorList>
            <person name="Gloeckner G."/>
            <person name="Szafranski K."/>
            <person name="Schliwa M."/>
        </authorList>
    </citation>
    <scope>NUCLEOTIDE SEQUENCE</scope>
</reference>
<reference evidence="3 5" key="1">
    <citation type="journal article" date="2013" name="Curr. Biol.">
        <title>The Genome of the Foraminiferan Reticulomyxa filosa.</title>
        <authorList>
            <person name="Glockner G."/>
            <person name="Hulsmann N."/>
            <person name="Schleicher M."/>
            <person name="Noegel A.A."/>
            <person name="Eichinger L."/>
            <person name="Gallinger C."/>
            <person name="Pawlowski J."/>
            <person name="Sierra R."/>
            <person name="Euteneuer U."/>
            <person name="Pillet L."/>
            <person name="Moustafa A."/>
            <person name="Platzer M."/>
            <person name="Groth M."/>
            <person name="Szafranski K."/>
            <person name="Schliwa M."/>
        </authorList>
    </citation>
    <scope>NUCLEOTIDE SEQUENCE [LARGE SCALE GENOMIC DNA]</scope>
</reference>
<comment type="caution">
    <text evidence="3">The sequence shown here is derived from an EMBL/GenBank/DDBJ whole genome shotgun (WGS) entry which is preliminary data.</text>
</comment>
<evidence type="ECO:0000313" key="3">
    <source>
        <dbReference type="EMBL" id="ETN98708.1"/>
    </source>
</evidence>
<feature type="transmembrane region" description="Helical" evidence="2">
    <location>
        <begin position="12"/>
        <end position="37"/>
    </location>
</feature>
<organism evidence="3 5">
    <name type="scientific">Reticulomyxa filosa</name>
    <dbReference type="NCBI Taxonomy" id="46433"/>
    <lineage>
        <taxon>Eukaryota</taxon>
        <taxon>Sar</taxon>
        <taxon>Rhizaria</taxon>
        <taxon>Retaria</taxon>
        <taxon>Foraminifera</taxon>
        <taxon>Monothalamids</taxon>
        <taxon>Reticulomyxidae</taxon>
        <taxon>Reticulomyxa</taxon>
    </lineage>
</organism>
<accession>X6LAZ1</accession>
<protein>
    <submittedName>
        <fullName evidence="3">Uncharacterized protein</fullName>
    </submittedName>
</protein>
<dbReference type="Proteomes" id="UP000023152">
    <property type="component" value="Unassembled WGS sequence"/>
</dbReference>
<dbReference type="EMBL" id="ASPP01036305">
    <property type="protein sequence ID" value="ETO02249.1"/>
    <property type="molecule type" value="Genomic_DNA"/>
</dbReference>
<gene>
    <name evidence="4" type="ORF">RFI_35187</name>
    <name evidence="3" type="ORF">RFI_38784</name>
</gene>